<sequence length="99" mass="10713">MPVLIDGNKIGELYNGSYLQQQLTPGNHAIKVTTGAFGKSAEANVQIVAGERKFLHFDFVTGPLANVFFVGDSLKERSETDAMADLKVLSSAKPREMGK</sequence>
<dbReference type="Pfam" id="PF11008">
    <property type="entry name" value="DUF2846"/>
    <property type="match status" value="1"/>
</dbReference>
<evidence type="ECO:0000313" key="2">
    <source>
        <dbReference type="EMBL" id="OIQ99414.1"/>
    </source>
</evidence>
<organism evidence="2">
    <name type="scientific">mine drainage metagenome</name>
    <dbReference type="NCBI Taxonomy" id="410659"/>
    <lineage>
        <taxon>unclassified sequences</taxon>
        <taxon>metagenomes</taxon>
        <taxon>ecological metagenomes</taxon>
    </lineage>
</organism>
<dbReference type="EMBL" id="MLJW01000106">
    <property type="protein sequence ID" value="OIQ99414.1"/>
    <property type="molecule type" value="Genomic_DNA"/>
</dbReference>
<dbReference type="InterPro" id="IPR022548">
    <property type="entry name" value="DUF2846"/>
</dbReference>
<dbReference type="AlphaFoldDB" id="A0A1J5RTV8"/>
<reference evidence="2" key="1">
    <citation type="submission" date="2016-10" db="EMBL/GenBank/DDBJ databases">
        <title>Sequence of Gallionella enrichment culture.</title>
        <authorList>
            <person name="Poehlein A."/>
            <person name="Muehling M."/>
            <person name="Daniel R."/>
        </authorList>
    </citation>
    <scope>NUCLEOTIDE SEQUENCE</scope>
</reference>
<evidence type="ECO:0000259" key="1">
    <source>
        <dbReference type="Pfam" id="PF11008"/>
    </source>
</evidence>
<proteinExistence type="predicted"/>
<name>A0A1J5RTV8_9ZZZZ</name>
<feature type="domain" description="DUF2846" evidence="1">
    <location>
        <begin position="2"/>
        <end position="70"/>
    </location>
</feature>
<comment type="caution">
    <text evidence="2">The sequence shown here is derived from an EMBL/GenBank/DDBJ whole genome shotgun (WGS) entry which is preliminary data.</text>
</comment>
<gene>
    <name evidence="2" type="ORF">GALL_185110</name>
</gene>
<protein>
    <recommendedName>
        <fullName evidence="1">DUF2846 domain-containing protein</fullName>
    </recommendedName>
</protein>
<accession>A0A1J5RTV8</accession>